<keyword evidence="2" id="KW-1185">Reference proteome</keyword>
<protein>
    <recommendedName>
        <fullName evidence="3">DUF4878 domain-containing protein</fullName>
    </recommendedName>
</protein>
<name>A0A1H5STQ3_9BACT</name>
<sequence length="135" mass="15214">MVALCTAGWAKYELYVTDGCACGLAQRTPFAILNPFRDHAPDRLAERYLEALRDGSCSRLPQDEFDQASTQAALCELKYPLEHWTLRAIDNQAGGAYVSYQVAYGDPRSDEGNPYGVLLMKRDGHWRIASRDTFY</sequence>
<organism evidence="1 2">
    <name type="scientific">Bryocella elongata</name>
    <dbReference type="NCBI Taxonomy" id="863522"/>
    <lineage>
        <taxon>Bacteria</taxon>
        <taxon>Pseudomonadati</taxon>
        <taxon>Acidobacteriota</taxon>
        <taxon>Terriglobia</taxon>
        <taxon>Terriglobales</taxon>
        <taxon>Acidobacteriaceae</taxon>
        <taxon>Bryocella</taxon>
    </lineage>
</organism>
<dbReference type="Proteomes" id="UP000236728">
    <property type="component" value="Unassembled WGS sequence"/>
</dbReference>
<evidence type="ECO:0000313" key="2">
    <source>
        <dbReference type="Proteomes" id="UP000236728"/>
    </source>
</evidence>
<evidence type="ECO:0008006" key="3">
    <source>
        <dbReference type="Google" id="ProtNLM"/>
    </source>
</evidence>
<proteinExistence type="predicted"/>
<evidence type="ECO:0000313" key="1">
    <source>
        <dbReference type="EMBL" id="SEF53993.1"/>
    </source>
</evidence>
<dbReference type="AlphaFoldDB" id="A0A1H5STQ3"/>
<dbReference type="EMBL" id="FNVA01000001">
    <property type="protein sequence ID" value="SEF53993.1"/>
    <property type="molecule type" value="Genomic_DNA"/>
</dbReference>
<accession>A0A1H5STQ3</accession>
<reference evidence="1 2" key="1">
    <citation type="submission" date="2016-10" db="EMBL/GenBank/DDBJ databases">
        <authorList>
            <person name="de Groot N.N."/>
        </authorList>
    </citation>
    <scope>NUCLEOTIDE SEQUENCE [LARGE SCALE GENOMIC DNA]</scope>
    <source>
        <strain evidence="1 2">DSM 22489</strain>
    </source>
</reference>
<gene>
    <name evidence="1" type="ORF">SAMN05421819_0354</name>
</gene>